<organism evidence="2 3">
    <name type="scientific">Aspergillus glaucus CBS 516.65</name>
    <dbReference type="NCBI Taxonomy" id="1160497"/>
    <lineage>
        <taxon>Eukaryota</taxon>
        <taxon>Fungi</taxon>
        <taxon>Dikarya</taxon>
        <taxon>Ascomycota</taxon>
        <taxon>Pezizomycotina</taxon>
        <taxon>Eurotiomycetes</taxon>
        <taxon>Eurotiomycetidae</taxon>
        <taxon>Eurotiales</taxon>
        <taxon>Aspergillaceae</taxon>
        <taxon>Aspergillus</taxon>
        <taxon>Aspergillus subgen. Aspergillus</taxon>
    </lineage>
</organism>
<evidence type="ECO:0000313" key="2">
    <source>
        <dbReference type="EMBL" id="OJJ82246.1"/>
    </source>
</evidence>
<evidence type="ECO:0000313" key="3">
    <source>
        <dbReference type="Proteomes" id="UP000184300"/>
    </source>
</evidence>
<reference evidence="3" key="1">
    <citation type="journal article" date="2017" name="Genome Biol.">
        <title>Comparative genomics reveals high biological diversity and specific adaptations in the industrially and medically important fungal genus Aspergillus.</title>
        <authorList>
            <person name="de Vries R.P."/>
            <person name="Riley R."/>
            <person name="Wiebenga A."/>
            <person name="Aguilar-Osorio G."/>
            <person name="Amillis S."/>
            <person name="Uchima C.A."/>
            <person name="Anderluh G."/>
            <person name="Asadollahi M."/>
            <person name="Askin M."/>
            <person name="Barry K."/>
            <person name="Battaglia E."/>
            <person name="Bayram O."/>
            <person name="Benocci T."/>
            <person name="Braus-Stromeyer S.A."/>
            <person name="Caldana C."/>
            <person name="Canovas D."/>
            <person name="Cerqueira G.C."/>
            <person name="Chen F."/>
            <person name="Chen W."/>
            <person name="Choi C."/>
            <person name="Clum A."/>
            <person name="Dos Santos R.A."/>
            <person name="Damasio A.R."/>
            <person name="Diallinas G."/>
            <person name="Emri T."/>
            <person name="Fekete E."/>
            <person name="Flipphi M."/>
            <person name="Freyberg S."/>
            <person name="Gallo A."/>
            <person name="Gournas C."/>
            <person name="Habgood R."/>
            <person name="Hainaut M."/>
            <person name="Harispe M.L."/>
            <person name="Henrissat B."/>
            <person name="Hilden K.S."/>
            <person name="Hope R."/>
            <person name="Hossain A."/>
            <person name="Karabika E."/>
            <person name="Karaffa L."/>
            <person name="Karanyi Z."/>
            <person name="Krasevec N."/>
            <person name="Kuo A."/>
            <person name="Kusch H."/>
            <person name="LaButti K."/>
            <person name="Lagendijk E.L."/>
            <person name="Lapidus A."/>
            <person name="Levasseur A."/>
            <person name="Lindquist E."/>
            <person name="Lipzen A."/>
            <person name="Logrieco A.F."/>
            <person name="MacCabe A."/>
            <person name="Maekelae M.R."/>
            <person name="Malavazi I."/>
            <person name="Melin P."/>
            <person name="Meyer V."/>
            <person name="Mielnichuk N."/>
            <person name="Miskei M."/>
            <person name="Molnar A.P."/>
            <person name="Mule G."/>
            <person name="Ngan C.Y."/>
            <person name="Orejas M."/>
            <person name="Orosz E."/>
            <person name="Ouedraogo J.P."/>
            <person name="Overkamp K.M."/>
            <person name="Park H.-S."/>
            <person name="Perrone G."/>
            <person name="Piumi F."/>
            <person name="Punt P.J."/>
            <person name="Ram A.F."/>
            <person name="Ramon A."/>
            <person name="Rauscher S."/>
            <person name="Record E."/>
            <person name="Riano-Pachon D.M."/>
            <person name="Robert V."/>
            <person name="Roehrig J."/>
            <person name="Ruller R."/>
            <person name="Salamov A."/>
            <person name="Salih N.S."/>
            <person name="Samson R.A."/>
            <person name="Sandor E."/>
            <person name="Sanguinetti M."/>
            <person name="Schuetze T."/>
            <person name="Sepcic K."/>
            <person name="Shelest E."/>
            <person name="Sherlock G."/>
            <person name="Sophianopoulou V."/>
            <person name="Squina F.M."/>
            <person name="Sun H."/>
            <person name="Susca A."/>
            <person name="Todd R.B."/>
            <person name="Tsang A."/>
            <person name="Unkles S.E."/>
            <person name="van de Wiele N."/>
            <person name="van Rossen-Uffink D."/>
            <person name="Oliveira J.V."/>
            <person name="Vesth T.C."/>
            <person name="Visser J."/>
            <person name="Yu J.-H."/>
            <person name="Zhou M."/>
            <person name="Andersen M.R."/>
            <person name="Archer D.B."/>
            <person name="Baker S.E."/>
            <person name="Benoit I."/>
            <person name="Brakhage A.A."/>
            <person name="Braus G.H."/>
            <person name="Fischer R."/>
            <person name="Frisvad J.C."/>
            <person name="Goldman G.H."/>
            <person name="Houbraken J."/>
            <person name="Oakley B."/>
            <person name="Pocsi I."/>
            <person name="Scazzocchio C."/>
            <person name="Seiboth B."/>
            <person name="vanKuyk P.A."/>
            <person name="Wortman J."/>
            <person name="Dyer P.S."/>
            <person name="Grigoriev I.V."/>
        </authorList>
    </citation>
    <scope>NUCLEOTIDE SEQUENCE [LARGE SCALE GENOMIC DNA]</scope>
    <source>
        <strain evidence="3">CBS 516.65</strain>
    </source>
</reference>
<evidence type="ECO:0000256" key="1">
    <source>
        <dbReference type="SAM" id="MobiDB-lite"/>
    </source>
</evidence>
<feature type="region of interest" description="Disordered" evidence="1">
    <location>
        <begin position="1"/>
        <end position="47"/>
    </location>
</feature>
<dbReference type="GeneID" id="34463414"/>
<protein>
    <submittedName>
        <fullName evidence="2">Uncharacterized protein</fullName>
    </submittedName>
</protein>
<gene>
    <name evidence="2" type="ORF">ASPGLDRAFT_49659</name>
</gene>
<feature type="compositionally biased region" description="Pro residues" evidence="1">
    <location>
        <begin position="1"/>
        <end position="23"/>
    </location>
</feature>
<sequence>MMTPLMIPPPMTLTPTPKTPPATPTSRTQPGPPCKPSKLPQDNKQPTAHAQLTDINYKLSAVANNQL</sequence>
<dbReference type="AlphaFoldDB" id="A0A1L9VEA9"/>
<dbReference type="RefSeq" id="XP_022398944.1">
    <property type="nucleotide sequence ID" value="XM_022547153.1"/>
</dbReference>
<name>A0A1L9VEA9_ASPGL</name>
<dbReference type="Proteomes" id="UP000184300">
    <property type="component" value="Unassembled WGS sequence"/>
</dbReference>
<accession>A0A1L9VEA9</accession>
<dbReference type="VEuPathDB" id="FungiDB:ASPGLDRAFT_49659"/>
<proteinExistence type="predicted"/>
<keyword evidence="3" id="KW-1185">Reference proteome</keyword>
<dbReference type="EMBL" id="KV878903">
    <property type="protein sequence ID" value="OJJ82246.1"/>
    <property type="molecule type" value="Genomic_DNA"/>
</dbReference>